<protein>
    <submittedName>
        <fullName evidence="5">Ribosomal protein S18 acetylase RimI-like enzyme</fullName>
    </submittedName>
</protein>
<dbReference type="InterPro" id="IPR016181">
    <property type="entry name" value="Acyl_CoA_acyltransferase"/>
</dbReference>
<feature type="region of interest" description="Disordered" evidence="3">
    <location>
        <begin position="178"/>
        <end position="197"/>
    </location>
</feature>
<feature type="domain" description="N-acetyltransferase" evidence="4">
    <location>
        <begin position="25"/>
        <end position="178"/>
    </location>
</feature>
<dbReference type="SUPFAM" id="SSF55729">
    <property type="entry name" value="Acyl-CoA N-acyltransferases (Nat)"/>
    <property type="match status" value="1"/>
</dbReference>
<dbReference type="Proteomes" id="UP001183648">
    <property type="component" value="Unassembled WGS sequence"/>
</dbReference>
<keyword evidence="2" id="KW-0012">Acyltransferase</keyword>
<accession>A0ABU2BU11</accession>
<dbReference type="PANTHER" id="PTHR10545:SF29">
    <property type="entry name" value="GH14572P-RELATED"/>
    <property type="match status" value="1"/>
</dbReference>
<evidence type="ECO:0000256" key="3">
    <source>
        <dbReference type="SAM" id="MobiDB-lite"/>
    </source>
</evidence>
<dbReference type="EMBL" id="JAVDYG010000001">
    <property type="protein sequence ID" value="MDR7362115.1"/>
    <property type="molecule type" value="Genomic_DNA"/>
</dbReference>
<dbReference type="CDD" id="cd04301">
    <property type="entry name" value="NAT_SF"/>
    <property type="match status" value="1"/>
</dbReference>
<gene>
    <name evidence="5" type="ORF">J2S63_001668</name>
</gene>
<name>A0ABU2BU11_9ACTN</name>
<dbReference type="PANTHER" id="PTHR10545">
    <property type="entry name" value="DIAMINE N-ACETYLTRANSFERASE"/>
    <property type="match status" value="1"/>
</dbReference>
<reference evidence="5 6" key="1">
    <citation type="submission" date="2023-07" db="EMBL/GenBank/DDBJ databases">
        <title>Sequencing the genomes of 1000 actinobacteria strains.</title>
        <authorList>
            <person name="Klenk H.-P."/>
        </authorList>
    </citation>
    <scope>NUCLEOTIDE SEQUENCE [LARGE SCALE GENOMIC DNA]</scope>
    <source>
        <strain evidence="5 6">DSM 19426</strain>
    </source>
</reference>
<dbReference type="Pfam" id="PF00583">
    <property type="entry name" value="Acetyltransf_1"/>
    <property type="match status" value="1"/>
</dbReference>
<dbReference type="RefSeq" id="WP_310301187.1">
    <property type="nucleotide sequence ID" value="NZ_BAAAPS010000008.1"/>
</dbReference>
<proteinExistence type="predicted"/>
<evidence type="ECO:0000313" key="6">
    <source>
        <dbReference type="Proteomes" id="UP001183648"/>
    </source>
</evidence>
<organism evidence="5 6">
    <name type="scientific">Nocardioides marmoribigeumensis</name>
    <dbReference type="NCBI Taxonomy" id="433649"/>
    <lineage>
        <taxon>Bacteria</taxon>
        <taxon>Bacillati</taxon>
        <taxon>Actinomycetota</taxon>
        <taxon>Actinomycetes</taxon>
        <taxon>Propionibacteriales</taxon>
        <taxon>Nocardioidaceae</taxon>
        <taxon>Nocardioides</taxon>
    </lineage>
</organism>
<dbReference type="InterPro" id="IPR000182">
    <property type="entry name" value="GNAT_dom"/>
</dbReference>
<dbReference type="Gene3D" id="3.40.630.30">
    <property type="match status" value="1"/>
</dbReference>
<dbReference type="InterPro" id="IPR051016">
    <property type="entry name" value="Diverse_Substrate_AcTransf"/>
</dbReference>
<evidence type="ECO:0000313" key="5">
    <source>
        <dbReference type="EMBL" id="MDR7362115.1"/>
    </source>
</evidence>
<evidence type="ECO:0000256" key="1">
    <source>
        <dbReference type="ARBA" id="ARBA00022679"/>
    </source>
</evidence>
<dbReference type="PROSITE" id="PS51186">
    <property type="entry name" value="GNAT"/>
    <property type="match status" value="1"/>
</dbReference>
<sequence>MTLQPTTLLVRDTPRTDAAGTTSQVAVLRAGVEDADLVRTMLIELATHERTAHAVHSTSEDWQRMLGSEAVVVLIAYLDDEPVGYVSGIRQLNLWVGHDILAMDDLYVRAEARDRGVGNMLMAALAEVASQGDLLVTWGVRSDNDAGHRFYQRLGATLRTKVVASWRPEDYRAHLDAAHERKGQRAHEASQHPRPQR</sequence>
<comment type="caution">
    <text evidence="5">The sequence shown here is derived from an EMBL/GenBank/DDBJ whole genome shotgun (WGS) entry which is preliminary data.</text>
</comment>
<evidence type="ECO:0000256" key="2">
    <source>
        <dbReference type="ARBA" id="ARBA00023315"/>
    </source>
</evidence>
<keyword evidence="6" id="KW-1185">Reference proteome</keyword>
<keyword evidence="1" id="KW-0808">Transferase</keyword>
<feature type="compositionally biased region" description="Basic and acidic residues" evidence="3">
    <location>
        <begin position="178"/>
        <end position="191"/>
    </location>
</feature>
<evidence type="ECO:0000259" key="4">
    <source>
        <dbReference type="PROSITE" id="PS51186"/>
    </source>
</evidence>